<dbReference type="InterPro" id="IPR000620">
    <property type="entry name" value="EamA_dom"/>
</dbReference>
<dbReference type="AlphaFoldDB" id="A0ABD4EIE0"/>
<protein>
    <submittedName>
        <fullName evidence="10">Protein RarD</fullName>
    </submittedName>
</protein>
<comment type="subcellular location">
    <subcellularLocation>
        <location evidence="1">Cell membrane</location>
        <topology evidence="1">Multi-pass membrane protein</topology>
    </subcellularLocation>
</comment>
<feature type="transmembrane region" description="Helical" evidence="8">
    <location>
        <begin position="139"/>
        <end position="156"/>
    </location>
</feature>
<evidence type="ECO:0000256" key="8">
    <source>
        <dbReference type="SAM" id="Phobius"/>
    </source>
</evidence>
<evidence type="ECO:0000259" key="9">
    <source>
        <dbReference type="Pfam" id="PF00892"/>
    </source>
</evidence>
<feature type="domain" description="EamA" evidence="9">
    <location>
        <begin position="166"/>
        <end position="293"/>
    </location>
</feature>
<proteinExistence type="inferred from homology"/>
<keyword evidence="7 8" id="KW-0472">Membrane</keyword>
<feature type="transmembrane region" description="Helical" evidence="8">
    <location>
        <begin position="253"/>
        <end position="270"/>
    </location>
</feature>
<feature type="domain" description="EamA" evidence="9">
    <location>
        <begin position="15"/>
        <end position="155"/>
    </location>
</feature>
<comment type="caution">
    <text evidence="10">The sequence shown here is derived from an EMBL/GenBank/DDBJ whole genome shotgun (WGS) entry which is preliminary data.</text>
</comment>
<feature type="transmembrane region" description="Helical" evidence="8">
    <location>
        <begin position="16"/>
        <end position="34"/>
    </location>
</feature>
<dbReference type="PANTHER" id="PTHR22911">
    <property type="entry name" value="ACYL-MALONYL CONDENSING ENZYME-RELATED"/>
    <property type="match status" value="1"/>
</dbReference>
<feature type="transmembrane region" description="Helical" evidence="8">
    <location>
        <begin position="276"/>
        <end position="295"/>
    </location>
</feature>
<dbReference type="InterPro" id="IPR037185">
    <property type="entry name" value="EmrE-like"/>
</dbReference>
<evidence type="ECO:0000313" key="11">
    <source>
        <dbReference type="Proteomes" id="UP000070063"/>
    </source>
</evidence>
<comment type="similarity">
    <text evidence="2">Belongs to the EamA transporter family.</text>
</comment>
<keyword evidence="5 8" id="KW-0812">Transmembrane</keyword>
<dbReference type="NCBIfam" id="TIGR00688">
    <property type="entry name" value="rarD"/>
    <property type="match status" value="1"/>
</dbReference>
<evidence type="ECO:0000256" key="2">
    <source>
        <dbReference type="ARBA" id="ARBA00007362"/>
    </source>
</evidence>
<keyword evidence="6 8" id="KW-1133">Transmembrane helix</keyword>
<sequence length="307" mass="34655">MLGGLVMNSNIEFKKGVLFALGAHLLWGILPIYWRLIGNISAFEILAYRIILSMIFMIIMIYILKQSTAFKRDLTHLFATPIQLIAIIVAGYVITLNWGTFIWAVSNGHVLQTSLGYYINPLVSILLAFIFLKERFNKFESLAIVFAAIGVLYMTIRVGEFPMISLMLAFSFGIYGLLKKLVRVDAMTGIAIECIVTAPAGLIYIIYLWQIHHTSVGINMASFWLLFSGAVTAVPLILFSAGARRIPLSLTGFIQYVSPTIIFLLGIFVFKEPFDIHQFITFIFIWIGIALYSISQYVKMKRNVRPE</sequence>
<feature type="transmembrane region" description="Helical" evidence="8">
    <location>
        <begin position="46"/>
        <end position="64"/>
    </location>
</feature>
<feature type="transmembrane region" description="Helical" evidence="8">
    <location>
        <begin position="162"/>
        <end position="178"/>
    </location>
</feature>
<dbReference type="Pfam" id="PF00892">
    <property type="entry name" value="EamA"/>
    <property type="match status" value="2"/>
</dbReference>
<keyword evidence="3" id="KW-0813">Transport</keyword>
<evidence type="ECO:0000256" key="7">
    <source>
        <dbReference type="ARBA" id="ARBA00023136"/>
    </source>
</evidence>
<reference evidence="10 11" key="1">
    <citation type="submission" date="2016-01" db="EMBL/GenBank/DDBJ databases">
        <authorList>
            <person name="Mitreva M."/>
            <person name="Pepin K.H."/>
            <person name="Mihindukulasuriya K.A."/>
            <person name="Fulton R."/>
            <person name="Fronick C."/>
            <person name="O'Laughlin M."/>
            <person name="Miner T."/>
            <person name="Herter B."/>
            <person name="Rosa B.A."/>
            <person name="Cordes M."/>
            <person name="Tomlinson C."/>
            <person name="Wollam A."/>
            <person name="Palsikar V.B."/>
            <person name="Mardis E.R."/>
            <person name="Wilson R.K."/>
        </authorList>
    </citation>
    <scope>NUCLEOTIDE SEQUENCE [LARGE SCALE GENOMIC DNA]</scope>
    <source>
        <strain evidence="10 11">MJR7738</strain>
    </source>
</reference>
<name>A0ABD4EIE0_STALU</name>
<feature type="transmembrane region" description="Helical" evidence="8">
    <location>
        <begin position="190"/>
        <end position="209"/>
    </location>
</feature>
<accession>A0ABD4EIE0</accession>
<feature type="transmembrane region" description="Helical" evidence="8">
    <location>
        <begin position="221"/>
        <end position="241"/>
    </location>
</feature>
<dbReference type="Gene3D" id="1.10.3730.20">
    <property type="match status" value="1"/>
</dbReference>
<organism evidence="10 11">
    <name type="scientific">Staphylococcus lugdunensis</name>
    <dbReference type="NCBI Taxonomy" id="28035"/>
    <lineage>
        <taxon>Bacteria</taxon>
        <taxon>Bacillati</taxon>
        <taxon>Bacillota</taxon>
        <taxon>Bacilli</taxon>
        <taxon>Bacillales</taxon>
        <taxon>Staphylococcaceae</taxon>
        <taxon>Staphylococcus</taxon>
    </lineage>
</organism>
<dbReference type="PANTHER" id="PTHR22911:SF137">
    <property type="entry name" value="SOLUTE CARRIER FAMILY 35 MEMBER G2-RELATED"/>
    <property type="match status" value="1"/>
</dbReference>
<dbReference type="SUPFAM" id="SSF103481">
    <property type="entry name" value="Multidrug resistance efflux transporter EmrE"/>
    <property type="match status" value="2"/>
</dbReference>
<dbReference type="InterPro" id="IPR004626">
    <property type="entry name" value="RarD"/>
</dbReference>
<dbReference type="EMBL" id="LRQI01000021">
    <property type="protein sequence ID" value="KXA39876.1"/>
    <property type="molecule type" value="Genomic_DNA"/>
</dbReference>
<dbReference type="Proteomes" id="UP000070063">
    <property type="component" value="Unassembled WGS sequence"/>
</dbReference>
<evidence type="ECO:0000313" key="10">
    <source>
        <dbReference type="EMBL" id="KXA39876.1"/>
    </source>
</evidence>
<evidence type="ECO:0000256" key="1">
    <source>
        <dbReference type="ARBA" id="ARBA00004651"/>
    </source>
</evidence>
<evidence type="ECO:0000256" key="6">
    <source>
        <dbReference type="ARBA" id="ARBA00022989"/>
    </source>
</evidence>
<gene>
    <name evidence="10" type="ORF">HMPREF3225_00486</name>
</gene>
<feature type="transmembrane region" description="Helical" evidence="8">
    <location>
        <begin position="115"/>
        <end position="132"/>
    </location>
</feature>
<evidence type="ECO:0000256" key="5">
    <source>
        <dbReference type="ARBA" id="ARBA00022692"/>
    </source>
</evidence>
<evidence type="ECO:0000256" key="3">
    <source>
        <dbReference type="ARBA" id="ARBA00022448"/>
    </source>
</evidence>
<evidence type="ECO:0000256" key="4">
    <source>
        <dbReference type="ARBA" id="ARBA00022475"/>
    </source>
</evidence>
<feature type="transmembrane region" description="Helical" evidence="8">
    <location>
        <begin position="76"/>
        <end position="95"/>
    </location>
</feature>
<dbReference type="GO" id="GO:0005886">
    <property type="term" value="C:plasma membrane"/>
    <property type="evidence" value="ECO:0007669"/>
    <property type="project" value="UniProtKB-SubCell"/>
</dbReference>
<keyword evidence="4" id="KW-1003">Cell membrane</keyword>